<accession>A0AAE1LMK8</accession>
<name>A0AAE1LMK8_9NEOP</name>
<keyword evidence="1" id="KW-0482">Metalloprotease</keyword>
<keyword evidence="1" id="KW-0645">Protease</keyword>
<dbReference type="GO" id="GO:0008237">
    <property type="term" value="F:metallopeptidase activity"/>
    <property type="evidence" value="ECO:0007669"/>
    <property type="project" value="UniProtKB-KW"/>
</dbReference>
<dbReference type="EMBL" id="JAHWGI010001147">
    <property type="protein sequence ID" value="KAK3923587.1"/>
    <property type="molecule type" value="Genomic_DNA"/>
</dbReference>
<dbReference type="PANTHER" id="PTHR46579:SF1">
    <property type="entry name" value="F5_8 TYPE C DOMAIN-CONTAINING PROTEIN"/>
    <property type="match status" value="1"/>
</dbReference>
<reference evidence="1" key="2">
    <citation type="journal article" date="2023" name="BMC Genomics">
        <title>Pest status, molecular evolution, and epigenetic factors derived from the genome assembly of Frankliniella fusca, a thysanopteran phytovirus vector.</title>
        <authorList>
            <person name="Catto M.A."/>
            <person name="Labadie P.E."/>
            <person name="Jacobson A.L."/>
            <person name="Kennedy G.G."/>
            <person name="Srinivasan R."/>
            <person name="Hunt B.G."/>
        </authorList>
    </citation>
    <scope>NUCLEOTIDE SEQUENCE</scope>
    <source>
        <strain evidence="1">PL_HMW_Pooled</strain>
    </source>
</reference>
<dbReference type="AlphaFoldDB" id="A0AAE1LMK8"/>
<comment type="caution">
    <text evidence="1">The sequence shown here is derived from an EMBL/GenBank/DDBJ whole genome shotgun (WGS) entry which is preliminary data.</text>
</comment>
<dbReference type="Proteomes" id="UP001219518">
    <property type="component" value="Unassembled WGS sequence"/>
</dbReference>
<keyword evidence="2" id="KW-1185">Reference proteome</keyword>
<evidence type="ECO:0000313" key="2">
    <source>
        <dbReference type="Proteomes" id="UP001219518"/>
    </source>
</evidence>
<evidence type="ECO:0000313" key="1">
    <source>
        <dbReference type="EMBL" id="KAK3923587.1"/>
    </source>
</evidence>
<dbReference type="PANTHER" id="PTHR46579">
    <property type="entry name" value="F5/8 TYPE C DOMAIN-CONTAINING PROTEIN-RELATED"/>
    <property type="match status" value="1"/>
</dbReference>
<organism evidence="1 2">
    <name type="scientific">Frankliniella fusca</name>
    <dbReference type="NCBI Taxonomy" id="407009"/>
    <lineage>
        <taxon>Eukaryota</taxon>
        <taxon>Metazoa</taxon>
        <taxon>Ecdysozoa</taxon>
        <taxon>Arthropoda</taxon>
        <taxon>Hexapoda</taxon>
        <taxon>Insecta</taxon>
        <taxon>Pterygota</taxon>
        <taxon>Neoptera</taxon>
        <taxon>Paraneoptera</taxon>
        <taxon>Thysanoptera</taxon>
        <taxon>Terebrantia</taxon>
        <taxon>Thripoidea</taxon>
        <taxon>Thripidae</taxon>
        <taxon>Frankliniella</taxon>
    </lineage>
</organism>
<reference evidence="1" key="1">
    <citation type="submission" date="2021-07" db="EMBL/GenBank/DDBJ databases">
        <authorList>
            <person name="Catto M.A."/>
            <person name="Jacobson A."/>
            <person name="Kennedy G."/>
            <person name="Labadie P."/>
            <person name="Hunt B.G."/>
            <person name="Srinivasan R."/>
        </authorList>
    </citation>
    <scope>NUCLEOTIDE SEQUENCE</scope>
    <source>
        <strain evidence="1">PL_HMW_Pooled</strain>
        <tissue evidence="1">Head</tissue>
    </source>
</reference>
<sequence length="421" mass="47601">MAVIAENEGSPRYGIVGKSVLSEISGFDIARCLDVLMSFHALVNVAKRFAMLWFCKRLREQPYSLYRKFNQVNERLLKITPTSDVARAPRSLKERSDYRGHEWFHWVVEYSIPVLKNLLSARFLNHLSFLVHAVALLMQNSVSKSELGYASRYLLKFVTEIDQLYGPQHVTISVHLLTHLSASVRDFGQPWTHSAFVFESFNHDIKQFVKSSNGVALQICQGVQLKVALKNLEECVKNDMTSSQKDFLQKLKTSNHSLVSPHLVIGGAALLGQPKTISLTANTIRFLQIGGVDCELKSSICVYDRCVLNGELYHSINYSRDTRQCNYITLLETGEVFCVEYFLVAQDCFVVGKIFKRNNVVKLCTQALPHILVLDAEPQPELKCFPASMIQSKLLSFSLDLSENLQARIACINVLQSEMLT</sequence>
<protein>
    <submittedName>
        <fullName evidence="1">Snake venom metalloproteinase BpirMP</fullName>
    </submittedName>
</protein>
<keyword evidence="1" id="KW-0378">Hydrolase</keyword>
<gene>
    <name evidence="1" type="ORF">KUF71_001995</name>
</gene>
<proteinExistence type="predicted"/>